<dbReference type="KEGG" id="whr:OG579_21490"/>
<keyword evidence="6" id="KW-0813">Transport</keyword>
<keyword evidence="4 6" id="KW-0472">Membrane</keyword>
<comment type="subcellular location">
    <subcellularLocation>
        <location evidence="6">Cell membrane</location>
        <topology evidence="6">Multi-pass membrane protein</topology>
    </subcellularLocation>
    <subcellularLocation>
        <location evidence="1">Membrane</location>
        <topology evidence="1">Multi-pass membrane protein</topology>
    </subcellularLocation>
</comment>
<dbReference type="InterPro" id="IPR051784">
    <property type="entry name" value="Nod_factor_ABC_transporter"/>
</dbReference>
<dbReference type="InterPro" id="IPR047817">
    <property type="entry name" value="ABC2_TM_bact-type"/>
</dbReference>
<dbReference type="PANTHER" id="PTHR43229">
    <property type="entry name" value="NODULATION PROTEIN J"/>
    <property type="match status" value="1"/>
</dbReference>
<organism evidence="8 9">
    <name type="scientific">Williamsia herbipolensis</name>
    <dbReference type="NCBI Taxonomy" id="1603258"/>
    <lineage>
        <taxon>Bacteria</taxon>
        <taxon>Bacillati</taxon>
        <taxon>Actinomycetota</taxon>
        <taxon>Actinomycetes</taxon>
        <taxon>Mycobacteriales</taxon>
        <taxon>Nocardiaceae</taxon>
        <taxon>Williamsia</taxon>
    </lineage>
</organism>
<name>A0AAU4K2H9_9NOCA</name>
<reference evidence="8 9" key="1">
    <citation type="submission" date="2022-10" db="EMBL/GenBank/DDBJ databases">
        <title>The complete genomes of actinobacterial strains from the NBC collection.</title>
        <authorList>
            <person name="Joergensen T.S."/>
            <person name="Alvarez Arevalo M."/>
            <person name="Sterndorff E.B."/>
            <person name="Faurdal D."/>
            <person name="Vuksanovic O."/>
            <person name="Mourched A.-S."/>
            <person name="Charusanti P."/>
            <person name="Shaw S."/>
            <person name="Blin K."/>
            <person name="Weber T."/>
        </authorList>
    </citation>
    <scope>NUCLEOTIDE SEQUENCE [LARGE SCALE GENOMIC DNA]</scope>
    <source>
        <strain evidence="8 9">NBC_00319</strain>
    </source>
</reference>
<evidence type="ECO:0000256" key="4">
    <source>
        <dbReference type="ARBA" id="ARBA00023136"/>
    </source>
</evidence>
<keyword evidence="9" id="KW-1185">Reference proteome</keyword>
<feature type="transmembrane region" description="Helical" evidence="6">
    <location>
        <begin position="131"/>
        <end position="157"/>
    </location>
</feature>
<evidence type="ECO:0000313" key="8">
    <source>
        <dbReference type="EMBL" id="WUM20219.1"/>
    </source>
</evidence>
<evidence type="ECO:0000256" key="3">
    <source>
        <dbReference type="ARBA" id="ARBA00022989"/>
    </source>
</evidence>
<dbReference type="InterPro" id="IPR013525">
    <property type="entry name" value="ABC2_TM"/>
</dbReference>
<protein>
    <recommendedName>
        <fullName evidence="6">Transport permease protein</fullName>
    </recommendedName>
</protein>
<evidence type="ECO:0000256" key="1">
    <source>
        <dbReference type="ARBA" id="ARBA00004141"/>
    </source>
</evidence>
<keyword evidence="2 6" id="KW-0812">Transmembrane</keyword>
<dbReference type="PIRSF" id="PIRSF006648">
    <property type="entry name" value="DrrB"/>
    <property type="match status" value="1"/>
</dbReference>
<dbReference type="GO" id="GO:0140359">
    <property type="term" value="F:ABC-type transporter activity"/>
    <property type="evidence" value="ECO:0007669"/>
    <property type="project" value="InterPro"/>
</dbReference>
<dbReference type="GO" id="GO:0046677">
    <property type="term" value="P:response to antibiotic"/>
    <property type="evidence" value="ECO:0007669"/>
    <property type="project" value="UniProtKB-KW"/>
</dbReference>
<dbReference type="Pfam" id="PF01061">
    <property type="entry name" value="ABC2_membrane"/>
    <property type="match status" value="1"/>
</dbReference>
<keyword evidence="3 6" id="KW-1133">Transmembrane helix</keyword>
<sequence>MTTDAFGRLDAVDDLENRFTTIPMATVTERVGFGKAVLDTLTLARRGLLKFKHSPQLLVDVIVVPIILTVLLGTIFGGVVAGSVASYLPLLVPGVLVNVAVSSTVVVGIQLRQDMDKGLMDRFVSLPISRLAPLSGLLVAALLRYLIAGFITIGVGLAMGYRPGSIPGVVASVLLVVFSAFALSWVFALMGVMLSKISAVQSFSALILTVLGFMSNAFVPTQTMPAWMRTIADLNPVSQLVSAVRLLAGEGRVDSHLAYSVIGSLVLIAVLAPLTVRIYLRKL</sequence>
<dbReference type="EMBL" id="CP108021">
    <property type="protein sequence ID" value="WUM20219.1"/>
    <property type="molecule type" value="Genomic_DNA"/>
</dbReference>
<accession>A0AAU4K2H9</accession>
<dbReference type="PROSITE" id="PS51012">
    <property type="entry name" value="ABC_TM2"/>
    <property type="match status" value="1"/>
</dbReference>
<proteinExistence type="inferred from homology"/>
<evidence type="ECO:0000256" key="6">
    <source>
        <dbReference type="RuleBase" id="RU361157"/>
    </source>
</evidence>
<keyword evidence="6" id="KW-1003">Cell membrane</keyword>
<feature type="transmembrane region" description="Helical" evidence="6">
    <location>
        <begin position="257"/>
        <end position="280"/>
    </location>
</feature>
<feature type="transmembrane region" description="Helical" evidence="6">
    <location>
        <begin position="57"/>
        <end position="81"/>
    </location>
</feature>
<evidence type="ECO:0000256" key="2">
    <source>
        <dbReference type="ARBA" id="ARBA00022692"/>
    </source>
</evidence>
<feature type="transmembrane region" description="Helical" evidence="6">
    <location>
        <begin position="199"/>
        <end position="219"/>
    </location>
</feature>
<feature type="transmembrane region" description="Helical" evidence="6">
    <location>
        <begin position="169"/>
        <end position="192"/>
    </location>
</feature>
<evidence type="ECO:0000256" key="5">
    <source>
        <dbReference type="ARBA" id="ARBA00023251"/>
    </source>
</evidence>
<dbReference type="AlphaFoldDB" id="A0AAU4K2H9"/>
<dbReference type="RefSeq" id="WP_328857602.1">
    <property type="nucleotide sequence ID" value="NZ_CP108021.1"/>
</dbReference>
<feature type="domain" description="ABC transmembrane type-2" evidence="7">
    <location>
        <begin position="56"/>
        <end position="282"/>
    </location>
</feature>
<evidence type="ECO:0000313" key="9">
    <source>
        <dbReference type="Proteomes" id="UP001432128"/>
    </source>
</evidence>
<evidence type="ECO:0000259" key="7">
    <source>
        <dbReference type="PROSITE" id="PS51012"/>
    </source>
</evidence>
<dbReference type="PANTHER" id="PTHR43229:SF2">
    <property type="entry name" value="NODULATION PROTEIN J"/>
    <property type="match status" value="1"/>
</dbReference>
<dbReference type="InterPro" id="IPR000412">
    <property type="entry name" value="ABC_2_transport"/>
</dbReference>
<gene>
    <name evidence="8" type="ORF">OG579_21490</name>
</gene>
<dbReference type="Proteomes" id="UP001432128">
    <property type="component" value="Chromosome"/>
</dbReference>
<dbReference type="GO" id="GO:0043190">
    <property type="term" value="C:ATP-binding cassette (ABC) transporter complex"/>
    <property type="evidence" value="ECO:0007669"/>
    <property type="project" value="InterPro"/>
</dbReference>
<comment type="similarity">
    <text evidence="6">Belongs to the ABC-2 integral membrane protein family.</text>
</comment>
<keyword evidence="5" id="KW-0046">Antibiotic resistance</keyword>
<feature type="transmembrane region" description="Helical" evidence="6">
    <location>
        <begin position="87"/>
        <end position="111"/>
    </location>
</feature>